<dbReference type="InterPro" id="IPR004843">
    <property type="entry name" value="Calcineurin-like_PHP"/>
</dbReference>
<keyword evidence="4" id="KW-0175">Coiled coil</keyword>
<gene>
    <name evidence="6" type="ORF">FVF58_07835</name>
</gene>
<evidence type="ECO:0000313" key="6">
    <source>
        <dbReference type="EMBL" id="KAA1013645.1"/>
    </source>
</evidence>
<dbReference type="Pfam" id="PF00149">
    <property type="entry name" value="Metallophos"/>
    <property type="match status" value="1"/>
</dbReference>
<keyword evidence="1" id="KW-0540">Nuclease</keyword>
<accession>A0A5B0HEG0</accession>
<dbReference type="InterPro" id="IPR014577">
    <property type="entry name" value="UCP033093_metalloPase"/>
</dbReference>
<protein>
    <submittedName>
        <fullName evidence="6">DNA repair exonuclease</fullName>
    </submittedName>
</protein>
<feature type="coiled-coil region" evidence="4">
    <location>
        <begin position="292"/>
        <end position="319"/>
    </location>
</feature>
<evidence type="ECO:0000256" key="4">
    <source>
        <dbReference type="SAM" id="Coils"/>
    </source>
</evidence>
<dbReference type="EMBL" id="VTUZ01000004">
    <property type="protein sequence ID" value="KAA1013645.1"/>
    <property type="molecule type" value="Genomic_DNA"/>
</dbReference>
<evidence type="ECO:0000256" key="3">
    <source>
        <dbReference type="ARBA" id="ARBA00022839"/>
    </source>
</evidence>
<name>A0A5B0HEG0_9BURK</name>
<dbReference type="PIRSF" id="PIRSF033093">
    <property type="entry name" value="UCP_ML1119"/>
    <property type="match status" value="1"/>
</dbReference>
<dbReference type="SUPFAM" id="SSF56300">
    <property type="entry name" value="Metallo-dependent phosphatases"/>
    <property type="match status" value="1"/>
</dbReference>
<dbReference type="RefSeq" id="WP_149669328.1">
    <property type="nucleotide sequence ID" value="NZ_VTUZ01000004.1"/>
</dbReference>
<dbReference type="CDD" id="cd00840">
    <property type="entry name" value="MPP_Mre11_N"/>
    <property type="match status" value="1"/>
</dbReference>
<keyword evidence="2" id="KW-0378">Hydrolase</keyword>
<dbReference type="InterPro" id="IPR050535">
    <property type="entry name" value="DNA_Repair-Maintenance_Comp"/>
</dbReference>
<dbReference type="Proteomes" id="UP000325273">
    <property type="component" value="Unassembled WGS sequence"/>
</dbReference>
<dbReference type="InterPro" id="IPR029052">
    <property type="entry name" value="Metallo-depent_PP-like"/>
</dbReference>
<evidence type="ECO:0000256" key="2">
    <source>
        <dbReference type="ARBA" id="ARBA00022801"/>
    </source>
</evidence>
<dbReference type="Gene3D" id="3.60.21.10">
    <property type="match status" value="1"/>
</dbReference>
<evidence type="ECO:0000259" key="5">
    <source>
        <dbReference type="Pfam" id="PF00149"/>
    </source>
</evidence>
<evidence type="ECO:0000256" key="1">
    <source>
        <dbReference type="ARBA" id="ARBA00022722"/>
    </source>
</evidence>
<dbReference type="PANTHER" id="PTHR30337:SF0">
    <property type="entry name" value="NUCLEASE SBCCD SUBUNIT D"/>
    <property type="match status" value="1"/>
</dbReference>
<comment type="caution">
    <text evidence="6">The sequence shown here is derived from an EMBL/GenBank/DDBJ whole genome shotgun (WGS) entry which is preliminary data.</text>
</comment>
<evidence type="ECO:0000313" key="7">
    <source>
        <dbReference type="Proteomes" id="UP000325273"/>
    </source>
</evidence>
<reference evidence="6 7" key="1">
    <citation type="submission" date="2019-08" db="EMBL/GenBank/DDBJ databases">
        <title>Paraburkholderia sp. DCY113.</title>
        <authorList>
            <person name="Kang J."/>
        </authorList>
    </citation>
    <scope>NUCLEOTIDE SEQUENCE [LARGE SCALE GENOMIC DNA]</scope>
    <source>
        <strain evidence="6 7">DCY113</strain>
    </source>
</reference>
<sequence>MIRFLHTADWQIGTQFGQFEPDEAAHLAQARLDTVRRIADEAAARKVDAVLVAGDVFDLQTVSDTVIRRLFGALQGFSGPWIMLPGNHDAALVESVWTRAQRLNCIAPNVRVVLEPGVVLLDASRAALLCAPLTQRITYDDTTSFFDSAETPPGYHRIGLAHGSVSGILQEGIDSSNPIAPTRAASARLDYLALGDWHGHLRVDERTWYAGTHEQDRFRANEPGFVLDVTLNEPGASPQVEAVRVGQYRWHRWDETISVPTDVPALQARLSALGNQDVLRVSVNGAAALADAEALHVALEEARARVRALRVDLSGLQVLPTADDLAELGAQSGYLAKVVERLRGLQEDPQADPQQVKRAAEALLLLARFQRELPREARSA</sequence>
<keyword evidence="7" id="KW-1185">Reference proteome</keyword>
<dbReference type="InterPro" id="IPR041796">
    <property type="entry name" value="Mre11_N"/>
</dbReference>
<dbReference type="PANTHER" id="PTHR30337">
    <property type="entry name" value="COMPONENT OF ATP-DEPENDENT DSDNA EXONUCLEASE"/>
    <property type="match status" value="1"/>
</dbReference>
<organism evidence="6 7">
    <name type="scientific">Paraburkholderia panacisoli</name>
    <dbReference type="NCBI Taxonomy" id="2603818"/>
    <lineage>
        <taxon>Bacteria</taxon>
        <taxon>Pseudomonadati</taxon>
        <taxon>Pseudomonadota</taxon>
        <taxon>Betaproteobacteria</taxon>
        <taxon>Burkholderiales</taxon>
        <taxon>Burkholderiaceae</taxon>
        <taxon>Paraburkholderia</taxon>
    </lineage>
</organism>
<proteinExistence type="predicted"/>
<keyword evidence="3 6" id="KW-0269">Exonuclease</keyword>
<feature type="domain" description="Calcineurin-like phosphoesterase" evidence="5">
    <location>
        <begin position="2"/>
        <end position="101"/>
    </location>
</feature>
<dbReference type="AlphaFoldDB" id="A0A5B0HEG0"/>
<dbReference type="GO" id="GO:0004527">
    <property type="term" value="F:exonuclease activity"/>
    <property type="evidence" value="ECO:0007669"/>
    <property type="project" value="UniProtKB-KW"/>
</dbReference>